<dbReference type="PANTHER" id="PTHR21404">
    <property type="entry name" value="HEN1"/>
    <property type="match status" value="1"/>
</dbReference>
<evidence type="ECO:0000256" key="1">
    <source>
        <dbReference type="ARBA" id="ARBA00001946"/>
    </source>
</evidence>
<dbReference type="EMBL" id="JAFLCK010000010">
    <property type="protein sequence ID" value="MBN8660382.1"/>
    <property type="molecule type" value="Genomic_DNA"/>
</dbReference>
<keyword evidence="5" id="KW-0808">Transferase</keyword>
<dbReference type="GO" id="GO:0031047">
    <property type="term" value="P:regulatory ncRNA-mediated gene silencing"/>
    <property type="evidence" value="ECO:0007669"/>
    <property type="project" value="UniProtKB-KW"/>
</dbReference>
<dbReference type="GO" id="GO:0003723">
    <property type="term" value="F:RNA binding"/>
    <property type="evidence" value="ECO:0007669"/>
    <property type="project" value="UniProtKB-KW"/>
</dbReference>
<evidence type="ECO:0000256" key="9">
    <source>
        <dbReference type="ARBA" id="ARBA00022884"/>
    </source>
</evidence>
<accession>A0A8J7PA21</accession>
<dbReference type="InterPro" id="IPR038546">
    <property type="entry name" value="Hen1_N_sf"/>
</dbReference>
<dbReference type="PANTHER" id="PTHR21404:SF3">
    <property type="entry name" value="SMALL RNA 2'-O-METHYLTRANSFERASE"/>
    <property type="match status" value="1"/>
</dbReference>
<comment type="cofactor">
    <cofactor evidence="1">
        <name>Mg(2+)</name>
        <dbReference type="ChEBI" id="CHEBI:18420"/>
    </cofactor>
</comment>
<sequence>MILTIASKTGPASDLGYLLHKNPSSVQSFDLSFGKAQVFYPESSDDYCQCALVLEVDSLALCRQANASKDSGFALSQYVNDRPYCASSFLSVAIAQVFGSALAGRSKERPELVDKALDLCATLDVVYSPSQTGEQFLHDIFAPLGYSVKTKGYMLDPRFPEWGKSPYYSLQLEAKTTLSSLLSHIYVLAPVLDNDKHYQVDTAEVEKLLRHGAGWLSVHPLKELITRRYLRHRRQLTDLALSRLSDGEAQPLDDEADEKEESSLEERISLNEMRHNAVLNCLLESQAKRIIDLGCGEGRFLRSLASDKRFERLVGMDVSHRALATAAKRLRQNEAVELFQGSLTYKDKRLKGFDAATCIEVIEHIDGNRLDAFSQVVFKQARPGLVIVTTPNIEYNVRFAALANGKLRHRDHRFEFNREQFQNWCQEQAQRFGYNVTFQPIGLVDEEVGAPTQMGVFKIVR</sequence>
<dbReference type="GO" id="GO:0046872">
    <property type="term" value="F:metal ion binding"/>
    <property type="evidence" value="ECO:0007669"/>
    <property type="project" value="UniProtKB-KW"/>
</dbReference>
<dbReference type="NCBIfam" id="TIGR04074">
    <property type="entry name" value="bacter_Hen1"/>
    <property type="match status" value="1"/>
</dbReference>
<dbReference type="GO" id="GO:0090486">
    <property type="term" value="F:small RNA 2'-O-methyltransferase activity"/>
    <property type="evidence" value="ECO:0007669"/>
    <property type="project" value="UniProtKB-EC"/>
</dbReference>
<evidence type="ECO:0000256" key="4">
    <source>
        <dbReference type="ARBA" id="ARBA00022603"/>
    </source>
</evidence>
<comment type="caution">
    <text evidence="14">The sequence shown here is derived from an EMBL/GenBank/DDBJ whole genome shotgun (WGS) entry which is preliminary data.</text>
</comment>
<dbReference type="AlphaFoldDB" id="A0A8J7PA21"/>
<dbReference type="GO" id="GO:0001510">
    <property type="term" value="P:RNA methylation"/>
    <property type="evidence" value="ECO:0007669"/>
    <property type="project" value="InterPro"/>
</dbReference>
<evidence type="ECO:0000256" key="5">
    <source>
        <dbReference type="ARBA" id="ARBA00022679"/>
    </source>
</evidence>
<organism evidence="14 15">
    <name type="scientific">Candidatus Obscuribacter phosphatis</name>
    <dbReference type="NCBI Taxonomy" id="1906157"/>
    <lineage>
        <taxon>Bacteria</taxon>
        <taxon>Bacillati</taxon>
        <taxon>Candidatus Melainabacteria</taxon>
        <taxon>Candidatus Obscuribacterales</taxon>
        <taxon>Candidatus Obscuribacteraceae</taxon>
        <taxon>Candidatus Obscuribacter</taxon>
    </lineage>
</organism>
<dbReference type="SUPFAM" id="SSF53335">
    <property type="entry name" value="S-adenosyl-L-methionine-dependent methyltransferases"/>
    <property type="match status" value="1"/>
</dbReference>
<dbReference type="Pfam" id="PF13489">
    <property type="entry name" value="Methyltransf_23"/>
    <property type="match status" value="1"/>
</dbReference>
<evidence type="ECO:0000256" key="11">
    <source>
        <dbReference type="ARBA" id="ARBA00035025"/>
    </source>
</evidence>
<dbReference type="Gene3D" id="3.30.1610.20">
    <property type="entry name" value="Hen1, N-terminal domain"/>
    <property type="match status" value="1"/>
</dbReference>
<dbReference type="InterPro" id="IPR024026">
    <property type="entry name" value="3'-RNA_MeTfrase_Hen1_bac"/>
</dbReference>
<evidence type="ECO:0000256" key="12">
    <source>
        <dbReference type="ARBA" id="ARBA00048418"/>
    </source>
</evidence>
<gene>
    <name evidence="14" type="ORF">J0M35_08480</name>
</gene>
<dbReference type="Pfam" id="PF12623">
    <property type="entry name" value="Hen1_L"/>
    <property type="match status" value="1"/>
</dbReference>
<evidence type="ECO:0000256" key="2">
    <source>
        <dbReference type="ARBA" id="ARBA00009026"/>
    </source>
</evidence>
<reference evidence="14" key="1">
    <citation type="submission" date="2021-02" db="EMBL/GenBank/DDBJ databases">
        <title>Genome-Resolved Metagenomics of a Microbial Community Performing Photosynthetic Biological Nutrient Removal.</title>
        <authorList>
            <person name="Mcdaniel E.A."/>
        </authorList>
    </citation>
    <scope>NUCLEOTIDE SEQUENCE</scope>
    <source>
        <strain evidence="14">UWPOB_OBS1</strain>
    </source>
</reference>
<proteinExistence type="inferred from homology"/>
<evidence type="ECO:0000256" key="3">
    <source>
        <dbReference type="ARBA" id="ARBA00021330"/>
    </source>
</evidence>
<dbReference type="InterPro" id="IPR029063">
    <property type="entry name" value="SAM-dependent_MTases_sf"/>
</dbReference>
<dbReference type="Proteomes" id="UP000664277">
    <property type="component" value="Unassembled WGS sequence"/>
</dbReference>
<evidence type="ECO:0000256" key="6">
    <source>
        <dbReference type="ARBA" id="ARBA00022691"/>
    </source>
</evidence>
<dbReference type="InterPro" id="IPR026610">
    <property type="entry name" value="Hen1"/>
</dbReference>
<dbReference type="InterPro" id="IPR024740">
    <property type="entry name" value="Hen1_N"/>
</dbReference>
<keyword evidence="6" id="KW-0949">S-adenosyl-L-methionine</keyword>
<keyword evidence="8" id="KW-0460">Magnesium</keyword>
<dbReference type="EC" id="2.1.1.386" evidence="11"/>
<evidence type="ECO:0000256" key="10">
    <source>
        <dbReference type="ARBA" id="ARBA00023158"/>
    </source>
</evidence>
<name>A0A8J7PA21_9BACT</name>
<feature type="domain" description="Hen1 N-terminal" evidence="13">
    <location>
        <begin position="1"/>
        <end position="244"/>
    </location>
</feature>
<comment type="similarity">
    <text evidence="2">Belongs to the methyltransferase superfamily. HEN1 family.</text>
</comment>
<evidence type="ECO:0000256" key="8">
    <source>
        <dbReference type="ARBA" id="ARBA00022842"/>
    </source>
</evidence>
<evidence type="ECO:0000313" key="14">
    <source>
        <dbReference type="EMBL" id="MBN8660382.1"/>
    </source>
</evidence>
<evidence type="ECO:0000256" key="7">
    <source>
        <dbReference type="ARBA" id="ARBA00022723"/>
    </source>
</evidence>
<evidence type="ECO:0000313" key="15">
    <source>
        <dbReference type="Proteomes" id="UP000664277"/>
    </source>
</evidence>
<dbReference type="Gene3D" id="3.40.50.150">
    <property type="entry name" value="Vaccinia Virus protein VP39"/>
    <property type="match status" value="1"/>
</dbReference>
<protein>
    <recommendedName>
        <fullName evidence="3">Small RNA 2'-O-methyltransferase</fullName>
        <ecNumber evidence="11">2.1.1.386</ecNumber>
    </recommendedName>
</protein>
<keyword evidence="4" id="KW-0489">Methyltransferase</keyword>
<comment type="catalytic activity">
    <reaction evidence="12">
        <text>small RNA 3'-end nucleotide + S-adenosyl-L-methionine = small RNA 3'-end 2'-O-methylnucleotide + S-adenosyl-L-homocysteine + H(+)</text>
        <dbReference type="Rhea" id="RHEA:37887"/>
        <dbReference type="Rhea" id="RHEA-COMP:10415"/>
        <dbReference type="Rhea" id="RHEA-COMP:10416"/>
        <dbReference type="ChEBI" id="CHEBI:15378"/>
        <dbReference type="ChEBI" id="CHEBI:57856"/>
        <dbReference type="ChEBI" id="CHEBI:59789"/>
        <dbReference type="ChEBI" id="CHEBI:74896"/>
        <dbReference type="ChEBI" id="CHEBI:74898"/>
        <dbReference type="EC" id="2.1.1.386"/>
    </reaction>
</comment>
<keyword evidence="10" id="KW-0943">RNA-mediated gene silencing</keyword>
<dbReference type="CDD" id="cd02440">
    <property type="entry name" value="AdoMet_MTases"/>
    <property type="match status" value="1"/>
</dbReference>
<keyword evidence="7" id="KW-0479">Metal-binding</keyword>
<evidence type="ECO:0000259" key="13">
    <source>
        <dbReference type="Pfam" id="PF12623"/>
    </source>
</evidence>
<keyword evidence="9" id="KW-0694">RNA-binding</keyword>